<sequence length="106" mass="11488">MSTYKLTIYELDSAAPRSEHGANVEDIIARNPSGYQWDWGCWSGLTLSIRGEALPIQAEVDDPDAGVAGAQLNDDHFCQVLRAPEQTSPTVIEIVYEATLANPASP</sequence>
<protein>
    <submittedName>
        <fullName evidence="1">Uncharacterized protein</fullName>
    </submittedName>
</protein>
<name>A0A6B2JGV7_9RHOB</name>
<dbReference type="EMBL" id="JAAGAB010000001">
    <property type="protein sequence ID" value="NDV00451.1"/>
    <property type="molecule type" value="Genomic_DNA"/>
</dbReference>
<organism evidence="1 2">
    <name type="scientific">Pseudoroseicyclus tamaricis</name>
    <dbReference type="NCBI Taxonomy" id="2705421"/>
    <lineage>
        <taxon>Bacteria</taxon>
        <taxon>Pseudomonadati</taxon>
        <taxon>Pseudomonadota</taxon>
        <taxon>Alphaproteobacteria</taxon>
        <taxon>Rhodobacterales</taxon>
        <taxon>Paracoccaceae</taxon>
        <taxon>Pseudoroseicyclus</taxon>
    </lineage>
</organism>
<comment type="caution">
    <text evidence="1">The sequence shown here is derived from an EMBL/GenBank/DDBJ whole genome shotgun (WGS) entry which is preliminary data.</text>
</comment>
<proteinExistence type="predicted"/>
<keyword evidence="2" id="KW-1185">Reference proteome</keyword>
<accession>A0A6B2JGV7</accession>
<dbReference type="AlphaFoldDB" id="A0A6B2JGV7"/>
<dbReference type="Proteomes" id="UP000474757">
    <property type="component" value="Unassembled WGS sequence"/>
</dbReference>
<gene>
    <name evidence="1" type="ORF">GZA08_05640</name>
</gene>
<evidence type="ECO:0000313" key="1">
    <source>
        <dbReference type="EMBL" id="NDV00451.1"/>
    </source>
</evidence>
<evidence type="ECO:0000313" key="2">
    <source>
        <dbReference type="Proteomes" id="UP000474757"/>
    </source>
</evidence>
<reference evidence="1 2" key="1">
    <citation type="submission" date="2020-02" db="EMBL/GenBank/DDBJ databases">
        <title>Pseudoroseicyclus tamarix, sp. nov., isolated from offshore sediment of a Tamarix chinensis forest.</title>
        <authorList>
            <person name="Gai Y."/>
        </authorList>
    </citation>
    <scope>NUCLEOTIDE SEQUENCE [LARGE SCALE GENOMIC DNA]</scope>
    <source>
        <strain evidence="1 2">CLL3-39</strain>
    </source>
</reference>
<dbReference type="RefSeq" id="WP_163890783.1">
    <property type="nucleotide sequence ID" value="NZ_JAAFYS010000001.1"/>
</dbReference>